<sequence>RIGVAALISISYLVYRFRNTSPESKATVFYLRITTSSVALLMIAYCWFETPDMAHDWALGIFGFLPFLGILCGYLFCLVWNGWPVGSRDVPEPGLSDLIFQ</sequence>
<name>A0AAN5HZP2_9BILA</name>
<dbReference type="AlphaFoldDB" id="A0AAN5HZP2"/>
<feature type="non-terminal residue" evidence="2">
    <location>
        <position position="1"/>
    </location>
</feature>
<comment type="caution">
    <text evidence="2">The sequence shown here is derived from an EMBL/GenBank/DDBJ whole genome shotgun (WGS) entry which is preliminary data.</text>
</comment>
<evidence type="ECO:0000313" key="2">
    <source>
        <dbReference type="EMBL" id="GMR46560.1"/>
    </source>
</evidence>
<proteinExistence type="predicted"/>
<dbReference type="Proteomes" id="UP001328107">
    <property type="component" value="Unassembled WGS sequence"/>
</dbReference>
<gene>
    <name evidence="2" type="ORF">PMAYCL1PPCAC_16755</name>
</gene>
<organism evidence="2 3">
    <name type="scientific">Pristionchus mayeri</name>
    <dbReference type="NCBI Taxonomy" id="1317129"/>
    <lineage>
        <taxon>Eukaryota</taxon>
        <taxon>Metazoa</taxon>
        <taxon>Ecdysozoa</taxon>
        <taxon>Nematoda</taxon>
        <taxon>Chromadorea</taxon>
        <taxon>Rhabditida</taxon>
        <taxon>Rhabditina</taxon>
        <taxon>Diplogasteromorpha</taxon>
        <taxon>Diplogasteroidea</taxon>
        <taxon>Neodiplogasteridae</taxon>
        <taxon>Pristionchus</taxon>
    </lineage>
</organism>
<keyword evidence="3" id="KW-1185">Reference proteome</keyword>
<feature type="transmembrane region" description="Helical" evidence="1">
    <location>
        <begin position="29"/>
        <end position="48"/>
    </location>
</feature>
<dbReference type="EMBL" id="BTRK01000004">
    <property type="protein sequence ID" value="GMR46560.1"/>
    <property type="molecule type" value="Genomic_DNA"/>
</dbReference>
<keyword evidence="1" id="KW-0812">Transmembrane</keyword>
<protein>
    <submittedName>
        <fullName evidence="2">Uncharacterized protein</fullName>
    </submittedName>
</protein>
<evidence type="ECO:0000313" key="3">
    <source>
        <dbReference type="Proteomes" id="UP001328107"/>
    </source>
</evidence>
<accession>A0AAN5HZP2</accession>
<keyword evidence="1" id="KW-1133">Transmembrane helix</keyword>
<evidence type="ECO:0000256" key="1">
    <source>
        <dbReference type="SAM" id="Phobius"/>
    </source>
</evidence>
<reference evidence="3" key="1">
    <citation type="submission" date="2022-10" db="EMBL/GenBank/DDBJ databases">
        <title>Genome assembly of Pristionchus species.</title>
        <authorList>
            <person name="Yoshida K."/>
            <person name="Sommer R.J."/>
        </authorList>
    </citation>
    <scope>NUCLEOTIDE SEQUENCE [LARGE SCALE GENOMIC DNA]</scope>
    <source>
        <strain evidence="3">RS5460</strain>
    </source>
</reference>
<keyword evidence="1" id="KW-0472">Membrane</keyword>
<feature type="non-terminal residue" evidence="2">
    <location>
        <position position="101"/>
    </location>
</feature>
<feature type="transmembrane region" description="Helical" evidence="1">
    <location>
        <begin position="60"/>
        <end position="83"/>
    </location>
</feature>